<sequence length="324" mass="35697">MHNRKLITIIISGALLQACSTVPDRIDVLEDARTAVDRVEQDPMSSRVAGNELEEARDALARAEESRDDGEELEAIRHDAYLALRHAEIVEQRVKEARIREQIAASEQERNAILLRDREREALAARSVAEARAAQAAHADARAAHAEAVAEANARQAERKALEAELAQARAADAMADARALEAELEALKARETERGMVLTLGDVLFDYDRSELKPGAASTLDRVAAFLKDYPERQLLIEGHTDSDGDAGYNRELSERRASAVRDALIQRGVDDQRLDAAGLGEAYPVATNDTVAGRQENRRVEIVISDEEGEFPPAVERRIARQ</sequence>
<dbReference type="RefSeq" id="WP_354696463.1">
    <property type="nucleotide sequence ID" value="NZ_JAZHOG010000011.1"/>
</dbReference>
<dbReference type="PANTHER" id="PTHR30329:SF21">
    <property type="entry name" value="LIPOPROTEIN YIAD-RELATED"/>
    <property type="match status" value="1"/>
</dbReference>
<keyword evidence="8" id="KW-1185">Reference proteome</keyword>
<dbReference type="Pfam" id="PF00691">
    <property type="entry name" value="OmpA"/>
    <property type="match status" value="1"/>
</dbReference>
<dbReference type="InterPro" id="IPR050330">
    <property type="entry name" value="Bact_OuterMem_StrucFunc"/>
</dbReference>
<evidence type="ECO:0000256" key="4">
    <source>
        <dbReference type="PROSITE-ProRule" id="PRU00473"/>
    </source>
</evidence>
<dbReference type="PRINTS" id="PR01023">
    <property type="entry name" value="NAFLGMOTY"/>
</dbReference>
<dbReference type="AlphaFoldDB" id="A0AAW9RNN4"/>
<gene>
    <name evidence="7" type="ORF">V3330_16035</name>
</gene>
<feature type="coiled-coil region" evidence="5">
    <location>
        <begin position="46"/>
        <end position="73"/>
    </location>
</feature>
<evidence type="ECO:0000259" key="6">
    <source>
        <dbReference type="PROSITE" id="PS51123"/>
    </source>
</evidence>
<dbReference type="EMBL" id="JAZHOG010000011">
    <property type="protein sequence ID" value="MEJ8569141.1"/>
    <property type="molecule type" value="Genomic_DNA"/>
</dbReference>
<proteinExistence type="predicted"/>
<evidence type="ECO:0000313" key="8">
    <source>
        <dbReference type="Proteomes" id="UP001359886"/>
    </source>
</evidence>
<evidence type="ECO:0000313" key="7">
    <source>
        <dbReference type="EMBL" id="MEJ8569141.1"/>
    </source>
</evidence>
<dbReference type="Proteomes" id="UP001359886">
    <property type="component" value="Unassembled WGS sequence"/>
</dbReference>
<organism evidence="7 8">
    <name type="scientific">Elongatibacter sediminis</name>
    <dbReference type="NCBI Taxonomy" id="3119006"/>
    <lineage>
        <taxon>Bacteria</taxon>
        <taxon>Pseudomonadati</taxon>
        <taxon>Pseudomonadota</taxon>
        <taxon>Gammaproteobacteria</taxon>
        <taxon>Chromatiales</taxon>
        <taxon>Wenzhouxiangellaceae</taxon>
        <taxon>Elongatibacter</taxon>
    </lineage>
</organism>
<reference evidence="7 8" key="1">
    <citation type="submission" date="2024-02" db="EMBL/GenBank/DDBJ databases">
        <title>A novel Wenzhouxiangellaceae bacterium, isolated from coastal sediments.</title>
        <authorList>
            <person name="Du Z.-J."/>
            <person name="Ye Y.-Q."/>
            <person name="Zhang X.-Y."/>
        </authorList>
    </citation>
    <scope>NUCLEOTIDE SEQUENCE [LARGE SCALE GENOMIC DNA]</scope>
    <source>
        <strain evidence="7 8">CH-27</strain>
    </source>
</reference>
<dbReference type="InterPro" id="IPR025511">
    <property type="entry name" value="DUF4398"/>
</dbReference>
<feature type="coiled-coil region" evidence="5">
    <location>
        <begin position="145"/>
        <end position="191"/>
    </location>
</feature>
<dbReference type="Pfam" id="PF14346">
    <property type="entry name" value="DUF4398"/>
    <property type="match status" value="1"/>
</dbReference>
<dbReference type="CDD" id="cd07185">
    <property type="entry name" value="OmpA_C-like"/>
    <property type="match status" value="1"/>
</dbReference>
<keyword evidence="3" id="KW-0998">Cell outer membrane</keyword>
<dbReference type="Gene3D" id="3.30.1330.60">
    <property type="entry name" value="OmpA-like domain"/>
    <property type="match status" value="1"/>
</dbReference>
<dbReference type="PROSITE" id="PS51123">
    <property type="entry name" value="OMPA_2"/>
    <property type="match status" value="1"/>
</dbReference>
<dbReference type="PANTHER" id="PTHR30329">
    <property type="entry name" value="STATOR ELEMENT OF FLAGELLAR MOTOR COMPLEX"/>
    <property type="match status" value="1"/>
</dbReference>
<evidence type="ECO:0000256" key="5">
    <source>
        <dbReference type="SAM" id="Coils"/>
    </source>
</evidence>
<comment type="subcellular location">
    <subcellularLocation>
        <location evidence="1">Cell outer membrane</location>
    </subcellularLocation>
</comment>
<evidence type="ECO:0000256" key="2">
    <source>
        <dbReference type="ARBA" id="ARBA00023136"/>
    </source>
</evidence>
<evidence type="ECO:0000256" key="3">
    <source>
        <dbReference type="ARBA" id="ARBA00023237"/>
    </source>
</evidence>
<keyword evidence="2 4" id="KW-0472">Membrane</keyword>
<dbReference type="InterPro" id="IPR006664">
    <property type="entry name" value="OMP_bac"/>
</dbReference>
<dbReference type="GO" id="GO:0009279">
    <property type="term" value="C:cell outer membrane"/>
    <property type="evidence" value="ECO:0007669"/>
    <property type="project" value="UniProtKB-SubCell"/>
</dbReference>
<feature type="domain" description="OmpA-like" evidence="6">
    <location>
        <begin position="193"/>
        <end position="310"/>
    </location>
</feature>
<dbReference type="InterPro" id="IPR006665">
    <property type="entry name" value="OmpA-like"/>
</dbReference>
<keyword evidence="5" id="KW-0175">Coiled coil</keyword>
<dbReference type="SUPFAM" id="SSF103088">
    <property type="entry name" value="OmpA-like"/>
    <property type="match status" value="1"/>
</dbReference>
<dbReference type="InterPro" id="IPR036737">
    <property type="entry name" value="OmpA-like_sf"/>
</dbReference>
<protein>
    <submittedName>
        <fullName evidence="7">OmpA family protein</fullName>
    </submittedName>
</protein>
<dbReference type="PRINTS" id="PR01021">
    <property type="entry name" value="OMPADOMAIN"/>
</dbReference>
<comment type="caution">
    <text evidence="7">The sequence shown here is derived from an EMBL/GenBank/DDBJ whole genome shotgun (WGS) entry which is preliminary data.</text>
</comment>
<evidence type="ECO:0000256" key="1">
    <source>
        <dbReference type="ARBA" id="ARBA00004442"/>
    </source>
</evidence>
<dbReference type="PROSITE" id="PS51257">
    <property type="entry name" value="PROKAR_LIPOPROTEIN"/>
    <property type="match status" value="1"/>
</dbReference>
<accession>A0AAW9RNN4</accession>
<name>A0AAW9RNN4_9GAMM</name>